<evidence type="ECO:0000256" key="5">
    <source>
        <dbReference type="PIRSR" id="PIRSR000137-2"/>
    </source>
</evidence>
<accession>A0A0A3XSI8</accession>
<feature type="binding site" evidence="5">
    <location>
        <position position="509"/>
    </location>
    <ligand>
        <name>FAD</name>
        <dbReference type="ChEBI" id="CHEBI:57692"/>
    </ligand>
</feature>
<dbReference type="InterPro" id="IPR000172">
    <property type="entry name" value="GMC_OxRdtase_N"/>
</dbReference>
<sequence length="540" mass="58951">MQRHDNDPASAQEFDAKVATNQKNLTANLKRSYDFIVCGSGSSGSVVARRLAEDPAISVLLLEAGGSDAIPQIQEASRWLELRHCEQDWDFHTRPNPHLNGRSMPWAMGKVLGGSSSINAMAWARGHKSDWDHFAQETGDEGWSYRSVLEIYRKIENWRGAPNPEWRGSGGPLTINPPEDRSRLLSPLIESAKSIGIPSFADQNGRMMETEGGVAAPEHLIIDGKRLSVFRGYAYPYMDRPNLTVLTEALVTRVIVEGTRAVGVEVAYGGATRAFEAAHEVILSLGAIHTPKILMQSGIGDTEELRKCGIEVRQHLPGVGRNLQDHLLLNACVWEGAGRADRNVNISEGILFWKSDEALAAPDLQCLITDRVMRGPATEHLDRDVPCWSFLPGLVRPASVGRIHLTGPGPGDGVDIDANSLSDMIDVKAGMRGIELCREIGNSGPFRAFAKRELVPGPRGPDQLEHFVRDAAVSFHHYACTAKMGRDEMSVVDGSLKVYGIDGLRIADGSVMPRVTTGNTMAPCVVIGERAADMIRKSHH</sequence>
<dbReference type="PANTHER" id="PTHR11552:SF147">
    <property type="entry name" value="CHOLINE DEHYDROGENASE, MITOCHONDRIAL"/>
    <property type="match status" value="1"/>
</dbReference>
<comment type="cofactor">
    <cofactor evidence="1 5">
        <name>FAD</name>
        <dbReference type="ChEBI" id="CHEBI:57692"/>
    </cofactor>
</comment>
<evidence type="ECO:0000313" key="9">
    <source>
        <dbReference type="EMBL" id="KGT76259.1"/>
    </source>
</evidence>
<evidence type="ECO:0000256" key="6">
    <source>
        <dbReference type="RuleBase" id="RU003968"/>
    </source>
</evidence>
<dbReference type="Proteomes" id="UP000030377">
    <property type="component" value="Unassembled WGS sequence"/>
</dbReference>
<dbReference type="GO" id="GO:0050660">
    <property type="term" value="F:flavin adenine dinucleotide binding"/>
    <property type="evidence" value="ECO:0007669"/>
    <property type="project" value="InterPro"/>
</dbReference>
<dbReference type="SUPFAM" id="SSF54373">
    <property type="entry name" value="FAD-linked reductases, C-terminal domain"/>
    <property type="match status" value="1"/>
</dbReference>
<dbReference type="PROSITE" id="PS00623">
    <property type="entry name" value="GMC_OXRED_1"/>
    <property type="match status" value="1"/>
</dbReference>
<dbReference type="PANTHER" id="PTHR11552">
    <property type="entry name" value="GLUCOSE-METHANOL-CHOLINE GMC OXIDOREDUCTASE"/>
    <property type="match status" value="1"/>
</dbReference>
<organism evidence="9 10">
    <name type="scientific">Bradyrhizobium japonicum</name>
    <dbReference type="NCBI Taxonomy" id="375"/>
    <lineage>
        <taxon>Bacteria</taxon>
        <taxon>Pseudomonadati</taxon>
        <taxon>Pseudomonadota</taxon>
        <taxon>Alphaproteobacteria</taxon>
        <taxon>Hyphomicrobiales</taxon>
        <taxon>Nitrobacteraceae</taxon>
        <taxon>Bradyrhizobium</taxon>
    </lineage>
</organism>
<dbReference type="Pfam" id="PF00732">
    <property type="entry name" value="GMC_oxred_N"/>
    <property type="match status" value="1"/>
</dbReference>
<dbReference type="InterPro" id="IPR007867">
    <property type="entry name" value="GMC_OxRtase_C"/>
</dbReference>
<evidence type="ECO:0000256" key="2">
    <source>
        <dbReference type="ARBA" id="ARBA00010790"/>
    </source>
</evidence>
<gene>
    <name evidence="9" type="ORF">MA20_25975</name>
</gene>
<dbReference type="PIRSF" id="PIRSF000137">
    <property type="entry name" value="Alcohol_oxidase"/>
    <property type="match status" value="1"/>
</dbReference>
<dbReference type="GO" id="GO:0016614">
    <property type="term" value="F:oxidoreductase activity, acting on CH-OH group of donors"/>
    <property type="evidence" value="ECO:0007669"/>
    <property type="project" value="InterPro"/>
</dbReference>
<feature type="binding site" evidence="5">
    <location>
        <position position="111"/>
    </location>
    <ligand>
        <name>FAD</name>
        <dbReference type="ChEBI" id="CHEBI:57692"/>
    </ligand>
</feature>
<dbReference type="Gene3D" id="3.30.560.10">
    <property type="entry name" value="Glucose Oxidase, domain 3"/>
    <property type="match status" value="1"/>
</dbReference>
<reference evidence="9 10" key="1">
    <citation type="submission" date="2014-09" db="EMBL/GenBank/DDBJ databases">
        <title>Draft genome of Bradyrhizobium japonicum Is-34.</title>
        <authorList>
            <person name="Tsurumaru H."/>
            <person name="Yamakawa T."/>
            <person name="Hashimoto S."/>
            <person name="Okizaki K."/>
            <person name="Kanesaki Y."/>
            <person name="Yoshikawa H."/>
            <person name="Yajima S."/>
        </authorList>
    </citation>
    <scope>NUCLEOTIDE SEQUENCE [LARGE SCALE GENOMIC DNA]</scope>
    <source>
        <strain evidence="9 10">Is-34</strain>
    </source>
</reference>
<dbReference type="SUPFAM" id="SSF51905">
    <property type="entry name" value="FAD/NAD(P)-binding domain"/>
    <property type="match status" value="1"/>
</dbReference>
<evidence type="ECO:0000313" key="10">
    <source>
        <dbReference type="Proteomes" id="UP000030377"/>
    </source>
</evidence>
<dbReference type="InterPro" id="IPR012132">
    <property type="entry name" value="GMC_OxRdtase"/>
</dbReference>
<name>A0A0A3XSI8_BRAJP</name>
<keyword evidence="4 5" id="KW-0274">FAD</keyword>
<evidence type="ECO:0000259" key="8">
    <source>
        <dbReference type="PROSITE" id="PS00624"/>
    </source>
</evidence>
<dbReference type="Gene3D" id="3.50.50.60">
    <property type="entry name" value="FAD/NAD(P)-binding domain"/>
    <property type="match status" value="1"/>
</dbReference>
<keyword evidence="3 6" id="KW-0285">Flavoprotein</keyword>
<evidence type="ECO:0000256" key="3">
    <source>
        <dbReference type="ARBA" id="ARBA00022630"/>
    </source>
</evidence>
<protein>
    <submittedName>
        <fullName evidence="9">Oxidoreductase</fullName>
    </submittedName>
</protein>
<evidence type="ECO:0000256" key="4">
    <source>
        <dbReference type="ARBA" id="ARBA00022827"/>
    </source>
</evidence>
<dbReference type="Pfam" id="PF05199">
    <property type="entry name" value="GMC_oxred_C"/>
    <property type="match status" value="1"/>
</dbReference>
<proteinExistence type="inferred from homology"/>
<dbReference type="PROSITE" id="PS00624">
    <property type="entry name" value="GMC_OXRED_2"/>
    <property type="match status" value="1"/>
</dbReference>
<evidence type="ECO:0000259" key="7">
    <source>
        <dbReference type="PROSITE" id="PS00623"/>
    </source>
</evidence>
<feature type="domain" description="Glucose-methanol-choline oxidoreductase N-terminal" evidence="7">
    <location>
        <begin position="109"/>
        <end position="132"/>
    </location>
</feature>
<dbReference type="AlphaFoldDB" id="A0A0A3XSI8"/>
<evidence type="ECO:0000256" key="1">
    <source>
        <dbReference type="ARBA" id="ARBA00001974"/>
    </source>
</evidence>
<feature type="binding site" evidence="5">
    <location>
        <position position="251"/>
    </location>
    <ligand>
        <name>FAD</name>
        <dbReference type="ChEBI" id="CHEBI:57692"/>
    </ligand>
</feature>
<dbReference type="RefSeq" id="WP_028159838.1">
    <property type="nucleotide sequence ID" value="NZ_JANUDC010000001.1"/>
</dbReference>
<comment type="caution">
    <text evidence="9">The sequence shown here is derived from an EMBL/GenBank/DDBJ whole genome shotgun (WGS) entry which is preliminary data.</text>
</comment>
<comment type="similarity">
    <text evidence="2 6">Belongs to the GMC oxidoreductase family.</text>
</comment>
<dbReference type="EMBL" id="JRPN01000020">
    <property type="protein sequence ID" value="KGT76259.1"/>
    <property type="molecule type" value="Genomic_DNA"/>
</dbReference>
<feature type="domain" description="Glucose-methanol-choline oxidoreductase N-terminal" evidence="8">
    <location>
        <begin position="286"/>
        <end position="300"/>
    </location>
</feature>
<dbReference type="InterPro" id="IPR036188">
    <property type="entry name" value="FAD/NAD-bd_sf"/>
</dbReference>